<name>A0AAN0KFR7_9CAUD</name>
<dbReference type="EMBL" id="OK319016">
    <property type="protein sequence ID" value="UCR90858.1"/>
    <property type="molecule type" value="Genomic_DNA"/>
</dbReference>
<evidence type="ECO:0000313" key="1">
    <source>
        <dbReference type="EMBL" id="UCR90858.1"/>
    </source>
</evidence>
<sequence>MRITVQATGETLEVATGKRGNKDDQRKGNDLICRIVKPRFTPKARRNAADFRRMEAARAA</sequence>
<evidence type="ECO:0000313" key="2">
    <source>
        <dbReference type="Proteomes" id="UP000827707"/>
    </source>
</evidence>
<dbReference type="Proteomes" id="UP000827707">
    <property type="component" value="Segment"/>
</dbReference>
<accession>A0AAN0KFR7</accession>
<reference evidence="2" key="1">
    <citation type="journal article" date="2024" name="Viruses">
        <title>New Genera and Species of Caulobacter and Brevundimonas Bacteriophages Provide Insights into Phage Genome Evolution.</title>
        <authorList>
            <person name="Ely B."/>
            <person name="Hils M."/>
            <person name="Clarke A."/>
            <person name="Albert M."/>
            <person name="Holness N."/>
            <person name="Lenski J."/>
            <person name="Mohammadi T."/>
        </authorList>
    </citation>
    <scope>NUCLEOTIDE SEQUENCE [LARGE SCALE GENOMIC DNA]</scope>
</reference>
<organism evidence="1 2">
    <name type="scientific">Brevundimonas phage AA</name>
    <dbReference type="NCBI Taxonomy" id="2880937"/>
    <lineage>
        <taxon>Viruses</taxon>
        <taxon>Duplodnaviria</taxon>
        <taxon>Heunggongvirae</taxon>
        <taxon>Uroviricota</taxon>
        <taxon>Caudoviricetes</taxon>
        <taxon>Autographivirales</taxon>
        <taxon>Autonotataviridae</taxon>
        <taxon>Conareevirus</taxon>
        <taxon>Conareevirus doublea</taxon>
    </lineage>
</organism>
<proteinExistence type="predicted"/>
<keyword evidence="2" id="KW-1185">Reference proteome</keyword>
<protein>
    <submittedName>
        <fullName evidence="1">Uncharacterized protein</fullName>
    </submittedName>
</protein>